<dbReference type="Pfam" id="PF13242">
    <property type="entry name" value="Hydrolase_like"/>
    <property type="match status" value="1"/>
</dbReference>
<dbReference type="RefSeq" id="WP_183490178.1">
    <property type="nucleotide sequence ID" value="NZ_JACIDZ010000016.1"/>
</dbReference>
<dbReference type="PANTHER" id="PTHR19288">
    <property type="entry name" value="4-NITROPHENYLPHOSPHATASE-RELATED"/>
    <property type="match status" value="1"/>
</dbReference>
<accession>A0A7W6KQ58</accession>
<sequence>MPRSIPALSALYADYDVVLCDVWGVLHNGVAAFAEARSALSAAREAGKTVILLTNSPRLSPAVAKQLAALEIYDESYDGIVTSGDVTKTLVAEGPRKLFHLGPKRDTGLIDGTGASLVGEAEAEGILCTGFFDDETETPEDYRDMLVSFKERGAPLICANPDLVVTRGNRLIPCAGALAALYDELGGETRIAGKPHTPIYEAAFEKARSLAGEVDKSRILAIGDGMPTDVKGALDYGLDLLFIAEGIHAADYTVDGKVDEALLDRFLTEKNAKPKYWMPDLA</sequence>
<name>A0A7W6KQ58_9HYPH</name>
<protein>
    <submittedName>
        <fullName evidence="1">HAD superfamily hydrolase (TIGR01459 family)</fullName>
    </submittedName>
</protein>
<dbReference type="CDD" id="cd07525">
    <property type="entry name" value="HAD_like"/>
    <property type="match status" value="1"/>
</dbReference>
<evidence type="ECO:0000313" key="2">
    <source>
        <dbReference type="Proteomes" id="UP000530571"/>
    </source>
</evidence>
<dbReference type="GO" id="GO:0005737">
    <property type="term" value="C:cytoplasm"/>
    <property type="evidence" value="ECO:0007669"/>
    <property type="project" value="TreeGrafter"/>
</dbReference>
<dbReference type="PANTHER" id="PTHR19288:SF90">
    <property type="entry name" value="OS08G0542600 PROTEIN"/>
    <property type="match status" value="1"/>
</dbReference>
<proteinExistence type="predicted"/>
<comment type="caution">
    <text evidence="1">The sequence shown here is derived from an EMBL/GenBank/DDBJ whole genome shotgun (WGS) entry which is preliminary data.</text>
</comment>
<keyword evidence="1" id="KW-0378">Hydrolase</keyword>
<dbReference type="SUPFAM" id="SSF56784">
    <property type="entry name" value="HAD-like"/>
    <property type="match status" value="1"/>
</dbReference>
<keyword evidence="2" id="KW-1185">Reference proteome</keyword>
<dbReference type="GO" id="GO:0016791">
    <property type="term" value="F:phosphatase activity"/>
    <property type="evidence" value="ECO:0007669"/>
    <property type="project" value="TreeGrafter"/>
</dbReference>
<dbReference type="InterPro" id="IPR006357">
    <property type="entry name" value="HAD-SF_hydro_IIA"/>
</dbReference>
<gene>
    <name evidence="1" type="ORF">GGR30_003992</name>
</gene>
<dbReference type="InterPro" id="IPR023214">
    <property type="entry name" value="HAD_sf"/>
</dbReference>
<dbReference type="EMBL" id="JACIDZ010000016">
    <property type="protein sequence ID" value="MBB4124040.1"/>
    <property type="molecule type" value="Genomic_DNA"/>
</dbReference>
<reference evidence="1 2" key="1">
    <citation type="submission" date="2020-08" db="EMBL/GenBank/DDBJ databases">
        <title>Genomic Encyclopedia of Type Strains, Phase IV (KMG-IV): sequencing the most valuable type-strain genomes for metagenomic binning, comparative biology and taxonomic classification.</title>
        <authorList>
            <person name="Goeker M."/>
        </authorList>
    </citation>
    <scope>NUCLEOTIDE SEQUENCE [LARGE SCALE GENOMIC DNA]</scope>
    <source>
        <strain evidence="1 2">DSM 28101</strain>
    </source>
</reference>
<dbReference type="Gene3D" id="3.40.50.1000">
    <property type="entry name" value="HAD superfamily/HAD-like"/>
    <property type="match status" value="2"/>
</dbReference>
<organism evidence="1 2">
    <name type="scientific">Martelella radicis</name>
    <dbReference type="NCBI Taxonomy" id="1397476"/>
    <lineage>
        <taxon>Bacteria</taxon>
        <taxon>Pseudomonadati</taxon>
        <taxon>Pseudomonadota</taxon>
        <taxon>Alphaproteobacteria</taxon>
        <taxon>Hyphomicrobiales</taxon>
        <taxon>Aurantimonadaceae</taxon>
        <taxon>Martelella</taxon>
    </lineage>
</organism>
<dbReference type="Pfam" id="PF13344">
    <property type="entry name" value="Hydrolase_6"/>
    <property type="match status" value="1"/>
</dbReference>
<dbReference type="NCBIfam" id="TIGR01459">
    <property type="entry name" value="HAD-SF-IIA-hyp4"/>
    <property type="match status" value="1"/>
</dbReference>
<dbReference type="AlphaFoldDB" id="A0A7W6KQ58"/>
<dbReference type="InterPro" id="IPR006356">
    <property type="entry name" value="HAD-SF_hydro_IIA_hyp3"/>
</dbReference>
<dbReference type="NCBIfam" id="TIGR01460">
    <property type="entry name" value="HAD-SF-IIA"/>
    <property type="match status" value="1"/>
</dbReference>
<dbReference type="Proteomes" id="UP000530571">
    <property type="component" value="Unassembled WGS sequence"/>
</dbReference>
<dbReference type="InterPro" id="IPR036412">
    <property type="entry name" value="HAD-like_sf"/>
</dbReference>
<evidence type="ECO:0000313" key="1">
    <source>
        <dbReference type="EMBL" id="MBB4124040.1"/>
    </source>
</evidence>